<evidence type="ECO:0000256" key="4">
    <source>
        <dbReference type="ARBA" id="ARBA00023117"/>
    </source>
</evidence>
<dbReference type="Gene3D" id="1.20.920.10">
    <property type="entry name" value="Bromodomain-like"/>
    <property type="match status" value="1"/>
</dbReference>
<proteinExistence type="predicted"/>
<feature type="compositionally biased region" description="Basic and acidic residues" evidence="9">
    <location>
        <begin position="320"/>
        <end position="351"/>
    </location>
</feature>
<dbReference type="GO" id="GO:0000124">
    <property type="term" value="C:SAGA complex"/>
    <property type="evidence" value="ECO:0007669"/>
    <property type="project" value="InterPro"/>
</dbReference>
<feature type="compositionally biased region" description="Basic and acidic residues" evidence="9">
    <location>
        <begin position="218"/>
        <end position="231"/>
    </location>
</feature>
<gene>
    <name evidence="11" type="ORF">DAKH74_040600</name>
</gene>
<feature type="compositionally biased region" description="Polar residues" evidence="9">
    <location>
        <begin position="574"/>
        <end position="586"/>
    </location>
</feature>
<keyword evidence="5" id="KW-0804">Transcription</keyword>
<evidence type="ECO:0000313" key="12">
    <source>
        <dbReference type="Proteomes" id="UP001377567"/>
    </source>
</evidence>
<feature type="compositionally biased region" description="Basic and acidic residues" evidence="9">
    <location>
        <begin position="187"/>
        <end position="200"/>
    </location>
</feature>
<dbReference type="SMART" id="SM00297">
    <property type="entry name" value="BROMO"/>
    <property type="match status" value="1"/>
</dbReference>
<organism evidence="11 12">
    <name type="scientific">Maudiozyma humilis</name>
    <name type="common">Sour dough yeast</name>
    <name type="synonym">Kazachstania humilis</name>
    <dbReference type="NCBI Taxonomy" id="51915"/>
    <lineage>
        <taxon>Eukaryota</taxon>
        <taxon>Fungi</taxon>
        <taxon>Dikarya</taxon>
        <taxon>Ascomycota</taxon>
        <taxon>Saccharomycotina</taxon>
        <taxon>Saccharomycetes</taxon>
        <taxon>Saccharomycetales</taxon>
        <taxon>Saccharomycetaceae</taxon>
        <taxon>Maudiozyma</taxon>
    </lineage>
</organism>
<evidence type="ECO:0000256" key="5">
    <source>
        <dbReference type="ARBA" id="ARBA00023163"/>
    </source>
</evidence>
<dbReference type="InterPro" id="IPR037782">
    <property type="entry name" value="Spt7"/>
</dbReference>
<evidence type="ECO:0000256" key="3">
    <source>
        <dbReference type="ARBA" id="ARBA00023015"/>
    </source>
</evidence>
<dbReference type="PRINTS" id="PR00503">
    <property type="entry name" value="BROMODOMAIN"/>
</dbReference>
<dbReference type="GO" id="GO:0005198">
    <property type="term" value="F:structural molecule activity"/>
    <property type="evidence" value="ECO:0007669"/>
    <property type="project" value="TreeGrafter"/>
</dbReference>
<dbReference type="InterPro" id="IPR018359">
    <property type="entry name" value="Bromodomain_CS"/>
</dbReference>
<evidence type="ECO:0000313" key="11">
    <source>
        <dbReference type="EMBL" id="GMM57444.1"/>
    </source>
</evidence>
<dbReference type="GO" id="GO:0006357">
    <property type="term" value="P:regulation of transcription by RNA polymerase II"/>
    <property type="evidence" value="ECO:0007669"/>
    <property type="project" value="UniProtKB-ARBA"/>
</dbReference>
<dbReference type="CDD" id="cd22927">
    <property type="entry name" value="HFD_SPT7"/>
    <property type="match status" value="1"/>
</dbReference>
<keyword evidence="4 8" id="KW-0103">Bromodomain</keyword>
<dbReference type="Proteomes" id="UP001377567">
    <property type="component" value="Unassembled WGS sequence"/>
</dbReference>
<dbReference type="CDD" id="cd05510">
    <property type="entry name" value="Bromo_SPT7_like"/>
    <property type="match status" value="1"/>
</dbReference>
<evidence type="ECO:0000256" key="1">
    <source>
        <dbReference type="ARBA" id="ARBA00004123"/>
    </source>
</evidence>
<dbReference type="GO" id="GO:0006325">
    <property type="term" value="P:chromatin organization"/>
    <property type="evidence" value="ECO:0007669"/>
    <property type="project" value="UniProtKB-ARBA"/>
</dbReference>
<dbReference type="EMBL" id="BTGD01000013">
    <property type="protein sequence ID" value="GMM57444.1"/>
    <property type="molecule type" value="Genomic_DNA"/>
</dbReference>
<name>A0AAV5S0R6_MAUHU</name>
<keyword evidence="3" id="KW-0805">Transcription regulation</keyword>
<keyword evidence="12" id="KW-1185">Reference proteome</keyword>
<dbReference type="SUPFAM" id="SSF47370">
    <property type="entry name" value="Bromodomain"/>
    <property type="match status" value="1"/>
</dbReference>
<feature type="compositionally biased region" description="Acidic residues" evidence="9">
    <location>
        <begin position="201"/>
        <end position="217"/>
    </location>
</feature>
<feature type="compositionally biased region" description="Basic and acidic residues" evidence="9">
    <location>
        <begin position="1261"/>
        <end position="1271"/>
    </location>
</feature>
<feature type="domain" description="Bromo" evidence="10">
    <location>
        <begin position="424"/>
        <end position="494"/>
    </location>
</feature>
<feature type="region of interest" description="Disordered" evidence="9">
    <location>
        <begin position="171"/>
        <end position="239"/>
    </location>
</feature>
<feature type="compositionally biased region" description="Basic and acidic residues" evidence="9">
    <location>
        <begin position="614"/>
        <end position="638"/>
    </location>
</feature>
<protein>
    <recommendedName>
        <fullName evidence="7">SAGA complex subunit Spt7</fullName>
    </recommendedName>
</protein>
<dbReference type="PROSITE" id="PS00633">
    <property type="entry name" value="BROMODOMAIN_1"/>
    <property type="match status" value="1"/>
</dbReference>
<feature type="region of interest" description="Disordered" evidence="9">
    <location>
        <begin position="1259"/>
        <end position="1336"/>
    </location>
</feature>
<sequence>MSKMFNGVPIVNYQQTKTGPLLQLTEKLLQNNVFDSYLTPQQIVVLEFIVSISLEDKRMQIWEELMNGNLSLDVQNVETEGQPHITDKNNTPDDDEHTEVNMNEEFSQFDLEDLKQTINGEAFVGNLSLKLRYVLWQYAIEGSKGLDSATFDIDNAEPTNDDYILLDVEEPEQTENSGSTEPGEINDAQKSEEITKPAAREDEDYDDDDDYDMDDKDETSKPPEGETKDQTDVATSFSLEKDSNDKSVLTMQISNDTLMRLRSTNINGILANWTNIYHNFEYDRETMLKRLRLEEDDELIETGKRKRAHKDADETESEKDDAKDAQVKQEDSEKEPNDNEAKDGKRPKQDHTVVAPNLGIATLSIKHLLSAIQENKSRLDISDYELKHLLVDVRKNRSKWASDENIGQEELYDACEKVVQELRNYTEHSTPFLNKVSKREAPNYHQVIKKSMDLNTVLKKLKTFQYKSKQEFVDDVMLIWKNCLTYNSDPSHFMRAHAIAMQKKSMQLIPMIPNITIRKRAEVEKEMEDMEKDKDYEEEGDEEVAGSGRKGLNMGAHKPANPTIEDTKEDTPRDTSVGTPASTTGVPESVETPGVQEGDLTKEDSAVPENSEVLSKDPSTEVNSDKKDTSQDKSDSKPSDVAPADQSSDQKKTSDDNENTRDSTILKTDEDASVPTPVESTKETEDNVNDDNDEDEDDDDEDDVLNNQQAYMMERDDDKEDIEMSTWKSLTAKVRAEICLKRSEYFKNDVLNSQAGALLKNPKRMKPFEVLFNEFKTQRELELYRQQLEQQSLMKGGFGTSVKTEEPDSLGPPGPNTIEANLIDKGANEIDMDNTTFLQEYDTNNLYPDIIYEGIDKEDLDKQEDIVIDIALKEGTAKQSSYLANVGRGLTPKLNENISMIQQIRHICHKISLIRLLQSPHYLQNQKNGNAGALLRAHQYKYDDINDSIDIDPVSQLPTHDFHNDKNLIRKFMHKNVSKLAMTNGFETAEPTAIDTLTSLAGEYMSNLIKTIKVHTESQSLNKNSNEEILKLSLLENGIDRPDDLFTYLEKEFDKKPRKLTDVKGKLENFLKDLLRPTLQELSERNFEDESQSFVTGDFATELTGEDFFGFKDLGLEKEFGVLSSSVPLQMLSSQFQVADGETKEQVKKLQPEEFEKIRYPRISKESIDEGRFPSTLLPSLRAAYERSKLYATKPPKGVTIDEKIKRKETNPDAPGYILLEDDEVTFKTKGAARLRLPPTGKINTNYKKRLLSDAFILPEQPEKPKEEPRLDSAAGNGTGNGDNSFLLSQNEPSSSIPLDIPTTTGSLSFDSSSLPTSTADNSGSFSLSLPKIEEK</sequence>
<evidence type="ECO:0000259" key="10">
    <source>
        <dbReference type="PROSITE" id="PS50014"/>
    </source>
</evidence>
<keyword evidence="6" id="KW-0539">Nucleus</keyword>
<dbReference type="PANTHER" id="PTHR47343:SF1">
    <property type="entry name" value="TRANSCRIPTIONAL ACTIVATOR SPT7"/>
    <property type="match status" value="1"/>
</dbReference>
<evidence type="ECO:0000256" key="7">
    <source>
        <dbReference type="ARBA" id="ARBA00093633"/>
    </source>
</evidence>
<feature type="region of interest" description="Disordered" evidence="9">
    <location>
        <begin position="302"/>
        <end position="351"/>
    </location>
</feature>
<keyword evidence="2" id="KW-0597">Phosphoprotein</keyword>
<accession>A0AAV5S0R6</accession>
<evidence type="ECO:0000256" key="8">
    <source>
        <dbReference type="PROSITE-ProRule" id="PRU00035"/>
    </source>
</evidence>
<feature type="region of interest" description="Disordered" evidence="9">
    <location>
        <begin position="524"/>
        <end position="703"/>
    </location>
</feature>
<feature type="compositionally biased region" description="Acidic residues" evidence="9">
    <location>
        <begin position="686"/>
        <end position="703"/>
    </location>
</feature>
<feature type="compositionally biased region" description="Basic and acidic residues" evidence="9">
    <location>
        <begin position="648"/>
        <end position="661"/>
    </location>
</feature>
<dbReference type="GO" id="GO:0046695">
    <property type="term" value="C:SLIK (SAGA-like) complex"/>
    <property type="evidence" value="ECO:0007669"/>
    <property type="project" value="InterPro"/>
</dbReference>
<evidence type="ECO:0000256" key="2">
    <source>
        <dbReference type="ARBA" id="ARBA00022553"/>
    </source>
</evidence>
<dbReference type="GO" id="GO:0005634">
    <property type="term" value="C:nucleus"/>
    <property type="evidence" value="ECO:0007669"/>
    <property type="project" value="UniProtKB-SubCell"/>
</dbReference>
<dbReference type="Gene3D" id="1.10.20.10">
    <property type="entry name" value="Histone, subunit A"/>
    <property type="match status" value="1"/>
</dbReference>
<evidence type="ECO:0000256" key="9">
    <source>
        <dbReference type="SAM" id="MobiDB-lite"/>
    </source>
</evidence>
<reference evidence="11 12" key="1">
    <citation type="journal article" date="2023" name="Elife">
        <title>Identification of key yeast species and microbe-microbe interactions impacting larval growth of Drosophila in the wild.</title>
        <authorList>
            <person name="Mure A."/>
            <person name="Sugiura Y."/>
            <person name="Maeda R."/>
            <person name="Honda K."/>
            <person name="Sakurai N."/>
            <person name="Takahashi Y."/>
            <person name="Watada M."/>
            <person name="Katoh T."/>
            <person name="Gotoh A."/>
            <person name="Gotoh Y."/>
            <person name="Taniguchi I."/>
            <person name="Nakamura K."/>
            <person name="Hayashi T."/>
            <person name="Katayama T."/>
            <person name="Uemura T."/>
            <person name="Hattori Y."/>
        </authorList>
    </citation>
    <scope>NUCLEOTIDE SEQUENCE [LARGE SCALE GENOMIC DNA]</scope>
    <source>
        <strain evidence="11 12">KH-74</strain>
    </source>
</reference>
<dbReference type="InterPro" id="IPR009072">
    <property type="entry name" value="Histone-fold"/>
</dbReference>
<feature type="compositionally biased region" description="Low complexity" evidence="9">
    <location>
        <begin position="1303"/>
        <end position="1319"/>
    </location>
</feature>
<comment type="subcellular location">
    <subcellularLocation>
        <location evidence="1">Nucleus</location>
    </subcellularLocation>
</comment>
<dbReference type="GO" id="GO:0046982">
    <property type="term" value="F:protein heterodimerization activity"/>
    <property type="evidence" value="ECO:0007669"/>
    <property type="project" value="InterPro"/>
</dbReference>
<dbReference type="PANTHER" id="PTHR47343">
    <property type="entry name" value="TRANSCRIPTIONAL ACTIVATOR SPT7"/>
    <property type="match status" value="1"/>
</dbReference>
<dbReference type="Pfam" id="PF00439">
    <property type="entry name" value="Bromodomain"/>
    <property type="match status" value="1"/>
</dbReference>
<dbReference type="PROSITE" id="PS50014">
    <property type="entry name" value="BROMODOMAIN_2"/>
    <property type="match status" value="1"/>
</dbReference>
<feature type="compositionally biased region" description="Acidic residues" evidence="9">
    <location>
        <begin position="525"/>
        <end position="544"/>
    </location>
</feature>
<comment type="caution">
    <text evidence="11">The sequence shown here is derived from an EMBL/GenBank/DDBJ whole genome shotgun (WGS) entry which is preliminary data.</text>
</comment>
<dbReference type="InterPro" id="IPR001487">
    <property type="entry name" value="Bromodomain"/>
</dbReference>
<evidence type="ECO:0000256" key="6">
    <source>
        <dbReference type="ARBA" id="ARBA00023242"/>
    </source>
</evidence>
<dbReference type="FunFam" id="1.20.920.10:FF:000032">
    <property type="entry name" value="Transcriptional activator spt7"/>
    <property type="match status" value="1"/>
</dbReference>
<dbReference type="InterPro" id="IPR036427">
    <property type="entry name" value="Bromodomain-like_sf"/>
</dbReference>
<feature type="compositionally biased region" description="Polar residues" evidence="9">
    <location>
        <begin position="1282"/>
        <end position="1297"/>
    </location>
</feature>